<feature type="binding site" evidence="8">
    <location>
        <position position="242"/>
    </location>
    <ligand>
        <name>NAD(+)</name>
        <dbReference type="ChEBI" id="CHEBI:57540"/>
    </ligand>
</feature>
<feature type="active site" description="Proton acceptor" evidence="8">
    <location>
        <position position="68"/>
    </location>
</feature>
<comment type="cofactor">
    <cofactor evidence="8">
        <name>a divalent metal cation</name>
        <dbReference type="ChEBI" id="CHEBI:60240"/>
    </cofactor>
</comment>
<dbReference type="Pfam" id="PF20143">
    <property type="entry name" value="NAD_kinase_C"/>
    <property type="match status" value="1"/>
</dbReference>
<dbReference type="SUPFAM" id="SSF111331">
    <property type="entry name" value="NAD kinase/diacylglycerol kinase-like"/>
    <property type="match status" value="1"/>
</dbReference>
<feature type="binding site" evidence="8">
    <location>
        <begin position="68"/>
        <end position="69"/>
    </location>
    <ligand>
        <name>NAD(+)</name>
        <dbReference type="ChEBI" id="CHEBI:57540"/>
    </ligand>
</feature>
<comment type="subcellular location">
    <subcellularLocation>
        <location evidence="8">Cytoplasm</location>
    </subcellularLocation>
</comment>
<keyword evidence="1 8" id="KW-0808">Transferase</keyword>
<keyword evidence="10" id="KW-1185">Reference proteome</keyword>
<keyword evidence="5 8" id="KW-0521">NADP</keyword>
<evidence type="ECO:0000256" key="8">
    <source>
        <dbReference type="HAMAP-Rule" id="MF_00361"/>
    </source>
</evidence>
<dbReference type="EC" id="2.7.1.23" evidence="8"/>
<dbReference type="EMBL" id="CP121694">
    <property type="protein sequence ID" value="WRO23050.1"/>
    <property type="molecule type" value="Genomic_DNA"/>
</dbReference>
<evidence type="ECO:0000313" key="10">
    <source>
        <dbReference type="Proteomes" id="UP001329915"/>
    </source>
</evidence>
<feature type="binding site" evidence="8">
    <location>
        <position position="153"/>
    </location>
    <ligand>
        <name>NAD(+)</name>
        <dbReference type="ChEBI" id="CHEBI:57540"/>
    </ligand>
</feature>
<keyword evidence="4 8" id="KW-0067">ATP-binding</keyword>
<dbReference type="InterPro" id="IPR016064">
    <property type="entry name" value="NAD/diacylglycerol_kinase_sf"/>
</dbReference>
<evidence type="ECO:0000256" key="7">
    <source>
        <dbReference type="ARBA" id="ARBA00047925"/>
    </source>
</evidence>
<feature type="binding site" evidence="8">
    <location>
        <begin position="183"/>
        <end position="188"/>
    </location>
    <ligand>
        <name>NAD(+)</name>
        <dbReference type="ChEBI" id="CHEBI:57540"/>
    </ligand>
</feature>
<dbReference type="AlphaFoldDB" id="A0AAU0UQ37"/>
<evidence type="ECO:0000256" key="1">
    <source>
        <dbReference type="ARBA" id="ARBA00022679"/>
    </source>
</evidence>
<proteinExistence type="inferred from homology"/>
<dbReference type="HAMAP" id="MF_00361">
    <property type="entry name" value="NAD_kinase"/>
    <property type="match status" value="1"/>
</dbReference>
<keyword evidence="2 8" id="KW-0547">Nucleotide-binding</keyword>
<dbReference type="InterPro" id="IPR017437">
    <property type="entry name" value="ATP-NAD_kinase_PpnK-typ_C"/>
</dbReference>
<comment type="catalytic activity">
    <reaction evidence="7 8">
        <text>NAD(+) + ATP = ADP + NADP(+) + H(+)</text>
        <dbReference type="Rhea" id="RHEA:18629"/>
        <dbReference type="ChEBI" id="CHEBI:15378"/>
        <dbReference type="ChEBI" id="CHEBI:30616"/>
        <dbReference type="ChEBI" id="CHEBI:57540"/>
        <dbReference type="ChEBI" id="CHEBI:58349"/>
        <dbReference type="ChEBI" id="CHEBI:456216"/>
        <dbReference type="EC" id="2.7.1.23"/>
    </reaction>
</comment>
<dbReference type="GO" id="GO:0051287">
    <property type="term" value="F:NAD binding"/>
    <property type="evidence" value="ECO:0007669"/>
    <property type="project" value="UniProtKB-ARBA"/>
</dbReference>
<sequence>MKVIGLIINAKKPRALEVAGEMITWLEKREVRLVLPLANAQLVGREELGLPEEEISSQADCILVLGGDGTLLNTARSVAPRQTPLLGINLGQLGFLTEIELPDLFQGLENYLEGNFTVEERMMLEARVLREGLVVDKFFGLNDIVVTKGAFSRMILLETYVGQHYHTTYPADGVIISSPTGSTAYSLSAGGPLVSPNVEVMVVTPICPHTLSARPLVLSSQETVRVVVRSAVAEVMLTVDGQHGFKLEESDEITIQRAPFTTKLVRLHGRGFYEVLREKLRGEDGRCGKK</sequence>
<evidence type="ECO:0000256" key="5">
    <source>
        <dbReference type="ARBA" id="ARBA00022857"/>
    </source>
</evidence>
<dbReference type="RefSeq" id="WP_366922437.1">
    <property type="nucleotide sequence ID" value="NZ_CP121694.1"/>
</dbReference>
<evidence type="ECO:0000256" key="2">
    <source>
        <dbReference type="ARBA" id="ARBA00022741"/>
    </source>
</evidence>
<dbReference type="KEGG" id="dbc:MFMK1_002896"/>
<accession>A0AAU0UQ37</accession>
<organism evidence="9 10">
    <name type="scientific">Metallumcola ferriviriculae</name>
    <dbReference type="NCBI Taxonomy" id="3039180"/>
    <lineage>
        <taxon>Bacteria</taxon>
        <taxon>Bacillati</taxon>
        <taxon>Bacillota</taxon>
        <taxon>Clostridia</taxon>
        <taxon>Neomoorellales</taxon>
        <taxon>Desulfitibacteraceae</taxon>
        <taxon>Metallumcola</taxon>
    </lineage>
</organism>
<gene>
    <name evidence="8" type="primary">nadK</name>
    <name evidence="9" type="ORF">MFMK1_002896</name>
</gene>
<dbReference type="Proteomes" id="UP001329915">
    <property type="component" value="Chromosome"/>
</dbReference>
<dbReference type="GO" id="GO:0005737">
    <property type="term" value="C:cytoplasm"/>
    <property type="evidence" value="ECO:0007669"/>
    <property type="project" value="UniProtKB-SubCell"/>
</dbReference>
<dbReference type="GO" id="GO:0006741">
    <property type="term" value="P:NADP+ biosynthetic process"/>
    <property type="evidence" value="ECO:0007669"/>
    <property type="project" value="UniProtKB-UniRule"/>
</dbReference>
<evidence type="ECO:0000256" key="3">
    <source>
        <dbReference type="ARBA" id="ARBA00022777"/>
    </source>
</evidence>
<protein>
    <recommendedName>
        <fullName evidence="8">NAD kinase</fullName>
        <ecNumber evidence="8">2.7.1.23</ecNumber>
    </recommendedName>
    <alternativeName>
        <fullName evidence="8">ATP-dependent NAD kinase</fullName>
    </alternativeName>
</protein>
<evidence type="ECO:0000256" key="6">
    <source>
        <dbReference type="ARBA" id="ARBA00023027"/>
    </source>
</evidence>
<dbReference type="GO" id="GO:0046872">
    <property type="term" value="F:metal ion binding"/>
    <property type="evidence" value="ECO:0007669"/>
    <property type="project" value="UniProtKB-UniRule"/>
</dbReference>
<dbReference type="FunFam" id="2.60.200.30:FF:000009">
    <property type="entry name" value="Poly(P)/ATP NAD kinase"/>
    <property type="match status" value="1"/>
</dbReference>
<evidence type="ECO:0000256" key="4">
    <source>
        <dbReference type="ARBA" id="ARBA00022840"/>
    </source>
</evidence>
<comment type="caution">
    <text evidence="8">Lacks conserved residue(s) required for the propagation of feature annotation.</text>
</comment>
<feature type="binding site" evidence="8">
    <location>
        <begin position="142"/>
        <end position="143"/>
    </location>
    <ligand>
        <name>NAD(+)</name>
        <dbReference type="ChEBI" id="CHEBI:57540"/>
    </ligand>
</feature>
<feature type="binding site" evidence="8">
    <location>
        <position position="172"/>
    </location>
    <ligand>
        <name>NAD(+)</name>
        <dbReference type="ChEBI" id="CHEBI:57540"/>
    </ligand>
</feature>
<dbReference type="PANTHER" id="PTHR20275:SF0">
    <property type="entry name" value="NAD KINASE"/>
    <property type="match status" value="1"/>
</dbReference>
<dbReference type="InterPro" id="IPR002504">
    <property type="entry name" value="NADK"/>
</dbReference>
<keyword evidence="3 8" id="KW-0418">Kinase</keyword>
<keyword evidence="6 8" id="KW-0520">NAD</keyword>
<evidence type="ECO:0000313" key="9">
    <source>
        <dbReference type="EMBL" id="WRO23050.1"/>
    </source>
</evidence>
<dbReference type="PANTHER" id="PTHR20275">
    <property type="entry name" value="NAD KINASE"/>
    <property type="match status" value="1"/>
</dbReference>
<comment type="function">
    <text evidence="8">Involved in the regulation of the intracellular balance of NAD and NADP, and is a key enzyme in the biosynthesis of NADP. Catalyzes specifically the phosphorylation on 2'-hydroxyl of the adenosine moiety of NAD to yield NADP.</text>
</comment>
<dbReference type="GO" id="GO:0003951">
    <property type="term" value="F:NAD+ kinase activity"/>
    <property type="evidence" value="ECO:0007669"/>
    <property type="project" value="UniProtKB-UniRule"/>
</dbReference>
<dbReference type="InterPro" id="IPR017438">
    <property type="entry name" value="ATP-NAD_kinase_N"/>
</dbReference>
<dbReference type="Pfam" id="PF01513">
    <property type="entry name" value="NAD_kinase"/>
    <property type="match status" value="1"/>
</dbReference>
<dbReference type="GO" id="GO:0005524">
    <property type="term" value="F:ATP binding"/>
    <property type="evidence" value="ECO:0007669"/>
    <property type="project" value="UniProtKB-KW"/>
</dbReference>
<dbReference type="Gene3D" id="3.40.50.10330">
    <property type="entry name" value="Probable inorganic polyphosphate/atp-NAD kinase, domain 1"/>
    <property type="match status" value="1"/>
</dbReference>
<dbReference type="GO" id="GO:0019674">
    <property type="term" value="P:NAD+ metabolic process"/>
    <property type="evidence" value="ECO:0007669"/>
    <property type="project" value="InterPro"/>
</dbReference>
<name>A0AAU0UQ37_9FIRM</name>
<dbReference type="Gene3D" id="2.60.200.30">
    <property type="entry name" value="Probable inorganic polyphosphate/atp-NAD kinase, domain 2"/>
    <property type="match status" value="1"/>
</dbReference>
<comment type="similarity">
    <text evidence="8">Belongs to the NAD kinase family.</text>
</comment>
<keyword evidence="8" id="KW-0963">Cytoplasm</keyword>
<reference evidence="9 10" key="1">
    <citation type="submission" date="2023-04" db="EMBL/GenBank/DDBJ databases">
        <authorList>
            <person name="Hsu D."/>
        </authorList>
    </citation>
    <scope>NUCLEOTIDE SEQUENCE [LARGE SCALE GENOMIC DNA]</scope>
    <source>
        <strain evidence="9 10">MK1</strain>
    </source>
</reference>